<proteinExistence type="predicted"/>
<gene>
    <name evidence="1" type="ORF">NPA09_00935</name>
</gene>
<protein>
    <submittedName>
        <fullName evidence="1">Uncharacterized protein</fullName>
    </submittedName>
</protein>
<organism evidence="1 2">
    <name type="scientific">Mycoplasmopsis equigenitalium</name>
    <dbReference type="NCBI Taxonomy" id="114883"/>
    <lineage>
        <taxon>Bacteria</taxon>
        <taxon>Bacillati</taxon>
        <taxon>Mycoplasmatota</taxon>
        <taxon>Mycoplasmoidales</taxon>
        <taxon>Metamycoplasmataceae</taxon>
        <taxon>Mycoplasmopsis</taxon>
    </lineage>
</organism>
<dbReference type="Proteomes" id="UP001059576">
    <property type="component" value="Chromosome"/>
</dbReference>
<evidence type="ECO:0000313" key="1">
    <source>
        <dbReference type="EMBL" id="UUD37126.1"/>
    </source>
</evidence>
<reference evidence="1" key="1">
    <citation type="submission" date="2022-07" db="EMBL/GenBank/DDBJ databases">
        <title>Complete genome of Mycoplasma equigenitalium type strain T37.</title>
        <authorList>
            <person name="Spergser J."/>
        </authorList>
    </citation>
    <scope>NUCLEOTIDE SEQUENCE</scope>
    <source>
        <strain evidence="1">T37</strain>
    </source>
</reference>
<sequence length="700" mass="84142">MRKQILFCINNFSLLDNQKKYTSSLLINEASHHLFLCENECVIKKMEDFDSFDTIYESDGKFIEDNIKINVPYFDGDIIKGNIPNEYVFRDLLNQNLNNRIISKQQIKKMYKLFKQKFWTLYANLIELKNTQERIKAQKMNEFIFFYNKGLFKENTKPNFEQVSDFLDEFDEIVDQINVFKMKWIFDIFNIFKSTLFSQKDDPATILENKLKNNYSQIKVIKNIVDRPNVSYDNLLKITNLKNEINSIKISINKRRAYAGLDFDEIILRVKNRYRVNKNSKNNLLKYRAFIYKHSAQEAAKQRKNILLLSKEQIQRLERKFFDELYFFTISKTNFALFENSQKKFRKTLTEFISEVLDEFIIQSKRNFVNFNSDIARIKKEIVSLSKFVSWNRNNLDIHNLFINKYYSYQEDLAEKKWLDKHEKNTNNQKIKLNSFLVNRHRLAQKRISRYNQLFIRRITLFIKGKGQAWNDLYRKLERIESKWKNNLIIDDVETNVIKLFSSNSICRLSKFTRLMNIYELLKLIDVFKIAPEILVNKYRSTSEFNIKKIMLLSKMINNDRIVQFDLTKIEYNTPFGNWFYTNIYPILSQSKISSLLTVSKQDPDFKNKIKDWKINWIYFIKNSYILNAINAEIQPEILNFIDKKWKIAPYDYINIIKESDKRIDNHFNLKAMFDINKGTKQNVIGKNTNEFEMTRYVHK</sequence>
<dbReference type="EMBL" id="CP101808">
    <property type="protein sequence ID" value="UUD37126.1"/>
    <property type="molecule type" value="Genomic_DNA"/>
</dbReference>
<keyword evidence="2" id="KW-1185">Reference proteome</keyword>
<dbReference type="RefSeq" id="WP_129722212.1">
    <property type="nucleotide sequence ID" value="NZ_CP101808.1"/>
</dbReference>
<evidence type="ECO:0000313" key="2">
    <source>
        <dbReference type="Proteomes" id="UP001059576"/>
    </source>
</evidence>
<accession>A0ABY5J1L0</accession>
<name>A0ABY5J1L0_9BACT</name>